<organism evidence="2 3">
    <name type="scientific">Candidatus Marsarchaeota G1 archaeon OSP_D</name>
    <dbReference type="NCBI Taxonomy" id="1978155"/>
    <lineage>
        <taxon>Archaea</taxon>
        <taxon>Candidatus Marsarchaeota</taxon>
        <taxon>Candidatus Marsarchaeota group 1</taxon>
    </lineage>
</organism>
<dbReference type="InterPro" id="IPR031594">
    <property type="entry name" value="OFeT_1"/>
</dbReference>
<dbReference type="Pfam" id="PF16955">
    <property type="entry name" value="OFeT_1"/>
    <property type="match status" value="1"/>
</dbReference>
<dbReference type="EMBL" id="NEXC01000014">
    <property type="protein sequence ID" value="PSN83805.1"/>
    <property type="molecule type" value="Genomic_DNA"/>
</dbReference>
<keyword evidence="1" id="KW-1133">Transmembrane helix</keyword>
<dbReference type="Proteomes" id="UP000240880">
    <property type="component" value="Unassembled WGS sequence"/>
</dbReference>
<feature type="transmembrane region" description="Helical" evidence="1">
    <location>
        <begin position="35"/>
        <end position="53"/>
    </location>
</feature>
<feature type="transmembrane region" description="Helical" evidence="1">
    <location>
        <begin position="105"/>
        <end position="129"/>
    </location>
</feature>
<evidence type="ECO:0008006" key="4">
    <source>
        <dbReference type="Google" id="ProtNLM"/>
    </source>
</evidence>
<keyword evidence="1" id="KW-0472">Membrane</keyword>
<sequence>MDAGIFLAALGITLLEMVEAASVALALYVASGRALAFLFVTLGVLVVIIPTFFVGRLIALLPTFAVRLVAATLLLYFGLKLSKSARKSVLRSRNKAAQKEEFEKGALSTGFSVGAVEALECAIVLLALIPNSYDSALYGFFTGIVVVVVFTYLLKSHVRRIKQANMKVVVAALLLSFSAFWYAETLLPVNDLVLPPLFALFAAGIYFYANGGNYEIINSQ</sequence>
<keyword evidence="1" id="KW-0812">Transmembrane</keyword>
<reference evidence="2 3" key="1">
    <citation type="submission" date="2017-04" db="EMBL/GenBank/DDBJ databases">
        <title>Novel microbial lineages endemic to geothermal iron-oxide mats fill important gaps in the evolutionary history of Archaea.</title>
        <authorList>
            <person name="Jay Z.J."/>
            <person name="Beam J.P."/>
            <person name="Dlakic M."/>
            <person name="Rusch D.B."/>
            <person name="Kozubal M.A."/>
            <person name="Inskeep W.P."/>
        </authorList>
    </citation>
    <scope>NUCLEOTIDE SEQUENCE [LARGE SCALE GENOMIC DNA]</scope>
    <source>
        <strain evidence="2">OSP_D</strain>
    </source>
</reference>
<dbReference type="AlphaFoldDB" id="A0A2R6ABU0"/>
<feature type="transmembrane region" description="Helical" evidence="1">
    <location>
        <begin position="135"/>
        <end position="154"/>
    </location>
</feature>
<evidence type="ECO:0000313" key="3">
    <source>
        <dbReference type="Proteomes" id="UP000240880"/>
    </source>
</evidence>
<evidence type="ECO:0000313" key="2">
    <source>
        <dbReference type="EMBL" id="PSN83805.1"/>
    </source>
</evidence>
<accession>A0A2R6ABU0</accession>
<evidence type="ECO:0000256" key="1">
    <source>
        <dbReference type="SAM" id="Phobius"/>
    </source>
</evidence>
<feature type="transmembrane region" description="Helical" evidence="1">
    <location>
        <begin position="166"/>
        <end position="183"/>
    </location>
</feature>
<name>A0A2R6ABU0_9ARCH</name>
<comment type="caution">
    <text evidence="2">The sequence shown here is derived from an EMBL/GenBank/DDBJ whole genome shotgun (WGS) entry which is preliminary data.</text>
</comment>
<feature type="transmembrane region" description="Helical" evidence="1">
    <location>
        <begin position="6"/>
        <end position="28"/>
    </location>
</feature>
<proteinExistence type="predicted"/>
<protein>
    <recommendedName>
        <fullName evidence="4">GDT1 family protein</fullName>
    </recommendedName>
</protein>
<feature type="transmembrane region" description="Helical" evidence="1">
    <location>
        <begin position="189"/>
        <end position="209"/>
    </location>
</feature>
<feature type="transmembrane region" description="Helical" evidence="1">
    <location>
        <begin position="59"/>
        <end position="79"/>
    </location>
</feature>
<gene>
    <name evidence="2" type="ORF">B9Q01_03320</name>
</gene>